<feature type="transmembrane region" description="Helical" evidence="1">
    <location>
        <begin position="54"/>
        <end position="72"/>
    </location>
</feature>
<proteinExistence type="predicted"/>
<evidence type="ECO:0000313" key="2">
    <source>
        <dbReference type="EMBL" id="GAJ10279.1"/>
    </source>
</evidence>
<dbReference type="PANTHER" id="PTHR35342:SF5">
    <property type="entry name" value="TRICARBOXYLIC TRANSPORT PROTEIN"/>
    <property type="match status" value="1"/>
</dbReference>
<evidence type="ECO:0000256" key="1">
    <source>
        <dbReference type="SAM" id="Phobius"/>
    </source>
</evidence>
<gene>
    <name evidence="2" type="ORF">S12H4_49199</name>
</gene>
<evidence type="ECO:0008006" key="3">
    <source>
        <dbReference type="Google" id="ProtNLM"/>
    </source>
</evidence>
<organism evidence="2">
    <name type="scientific">marine sediment metagenome</name>
    <dbReference type="NCBI Taxonomy" id="412755"/>
    <lineage>
        <taxon>unclassified sequences</taxon>
        <taxon>metagenomes</taxon>
        <taxon>ecological metagenomes</taxon>
    </lineage>
</organism>
<dbReference type="AlphaFoldDB" id="X1TYD0"/>
<dbReference type="PANTHER" id="PTHR35342">
    <property type="entry name" value="TRICARBOXYLIC TRANSPORT PROTEIN"/>
    <property type="match status" value="1"/>
</dbReference>
<accession>X1TYD0</accession>
<protein>
    <recommendedName>
        <fullName evidence="3">Tripartite tricarboxylate transporter TctA family protein</fullName>
    </recommendedName>
</protein>
<keyword evidence="1" id="KW-0812">Transmembrane</keyword>
<reference evidence="2" key="1">
    <citation type="journal article" date="2014" name="Front. Microbiol.">
        <title>High frequency of phylogenetically diverse reductive dehalogenase-homologous genes in deep subseafloor sedimentary metagenomes.</title>
        <authorList>
            <person name="Kawai M."/>
            <person name="Futagami T."/>
            <person name="Toyoda A."/>
            <person name="Takaki Y."/>
            <person name="Nishi S."/>
            <person name="Hori S."/>
            <person name="Arai W."/>
            <person name="Tsubouchi T."/>
            <person name="Morono Y."/>
            <person name="Uchiyama I."/>
            <person name="Ito T."/>
            <person name="Fujiyama A."/>
            <person name="Inagaki F."/>
            <person name="Takami H."/>
        </authorList>
    </citation>
    <scope>NUCLEOTIDE SEQUENCE</scope>
    <source>
        <strain evidence="2">Expedition CK06-06</strain>
    </source>
</reference>
<keyword evidence="1" id="KW-0472">Membrane</keyword>
<comment type="caution">
    <text evidence="2">The sequence shown here is derived from an EMBL/GenBank/DDBJ whole genome shotgun (WGS) entry which is preliminary data.</text>
</comment>
<keyword evidence="1" id="KW-1133">Transmembrane helix</keyword>
<dbReference type="EMBL" id="BARW01030844">
    <property type="protein sequence ID" value="GAJ10279.1"/>
    <property type="molecule type" value="Genomic_DNA"/>
</dbReference>
<sequence length="86" mass="9916">MFIFGIIGLIMKENNYPTIATVLGIILGPMADSELIRTTIRYRGNYLVFFKRPISIGMIIAIVLMLVIPYLIKQKRIKNFRSKQIL</sequence>
<name>X1TYD0_9ZZZZ</name>